<accession>A0A6A6RAW2</accession>
<dbReference type="PANTHER" id="PTHR42354:SF1">
    <property type="entry name" value="C2H2-TYPE DOMAIN-CONTAINING PROTEIN"/>
    <property type="match status" value="1"/>
</dbReference>
<feature type="compositionally biased region" description="Basic and acidic residues" evidence="1">
    <location>
        <begin position="60"/>
        <end position="75"/>
    </location>
</feature>
<dbReference type="EMBL" id="MU004182">
    <property type="protein sequence ID" value="KAF2501552.1"/>
    <property type="molecule type" value="Genomic_DNA"/>
</dbReference>
<feature type="compositionally biased region" description="Polar residues" evidence="1">
    <location>
        <begin position="228"/>
        <end position="238"/>
    </location>
</feature>
<dbReference type="AlphaFoldDB" id="A0A6A6RAW2"/>
<feature type="region of interest" description="Disordered" evidence="1">
    <location>
        <begin position="219"/>
        <end position="238"/>
    </location>
</feature>
<evidence type="ECO:0000256" key="1">
    <source>
        <dbReference type="SAM" id="MobiDB-lite"/>
    </source>
</evidence>
<gene>
    <name evidence="2" type="ORF">BU16DRAFT_522510</name>
</gene>
<dbReference type="OrthoDB" id="5309037at2759"/>
<dbReference type="PANTHER" id="PTHR42354">
    <property type="entry name" value="C2H2-TYPE DOMAIN-CONTAINING PROTEIN"/>
    <property type="match status" value="1"/>
</dbReference>
<keyword evidence="3" id="KW-1185">Reference proteome</keyword>
<dbReference type="Proteomes" id="UP000799750">
    <property type="component" value="Unassembled WGS sequence"/>
</dbReference>
<feature type="compositionally biased region" description="Basic residues" evidence="1">
    <location>
        <begin position="76"/>
        <end position="89"/>
    </location>
</feature>
<organism evidence="2 3">
    <name type="scientific">Lophium mytilinum</name>
    <dbReference type="NCBI Taxonomy" id="390894"/>
    <lineage>
        <taxon>Eukaryota</taxon>
        <taxon>Fungi</taxon>
        <taxon>Dikarya</taxon>
        <taxon>Ascomycota</taxon>
        <taxon>Pezizomycotina</taxon>
        <taxon>Dothideomycetes</taxon>
        <taxon>Pleosporomycetidae</taxon>
        <taxon>Mytilinidiales</taxon>
        <taxon>Mytilinidiaceae</taxon>
        <taxon>Lophium</taxon>
    </lineage>
</organism>
<feature type="region of interest" description="Disordered" evidence="1">
    <location>
        <begin position="60"/>
        <end position="101"/>
    </location>
</feature>
<proteinExistence type="predicted"/>
<reference evidence="2" key="1">
    <citation type="journal article" date="2020" name="Stud. Mycol.">
        <title>101 Dothideomycetes genomes: a test case for predicting lifestyles and emergence of pathogens.</title>
        <authorList>
            <person name="Haridas S."/>
            <person name="Albert R."/>
            <person name="Binder M."/>
            <person name="Bloem J."/>
            <person name="Labutti K."/>
            <person name="Salamov A."/>
            <person name="Andreopoulos B."/>
            <person name="Baker S."/>
            <person name="Barry K."/>
            <person name="Bills G."/>
            <person name="Bluhm B."/>
            <person name="Cannon C."/>
            <person name="Castanera R."/>
            <person name="Culley D."/>
            <person name="Daum C."/>
            <person name="Ezra D."/>
            <person name="Gonzalez J."/>
            <person name="Henrissat B."/>
            <person name="Kuo A."/>
            <person name="Liang C."/>
            <person name="Lipzen A."/>
            <person name="Lutzoni F."/>
            <person name="Magnuson J."/>
            <person name="Mondo S."/>
            <person name="Nolan M."/>
            <person name="Ohm R."/>
            <person name="Pangilinan J."/>
            <person name="Park H.-J."/>
            <person name="Ramirez L."/>
            <person name="Alfaro M."/>
            <person name="Sun H."/>
            <person name="Tritt A."/>
            <person name="Yoshinaga Y."/>
            <person name="Zwiers L.-H."/>
            <person name="Turgeon B."/>
            <person name="Goodwin S."/>
            <person name="Spatafora J."/>
            <person name="Crous P."/>
            <person name="Grigoriev I."/>
        </authorList>
    </citation>
    <scope>NUCLEOTIDE SEQUENCE</scope>
    <source>
        <strain evidence="2">CBS 269.34</strain>
    </source>
</reference>
<protein>
    <submittedName>
        <fullName evidence="2">Uncharacterized protein</fullName>
    </submittedName>
</protein>
<sequence>MTKYSVVADQAKGALQTAVPVVSLVRLITDTFGSTSDLYRKLKKKQEEVKGDVEELKEKHGIWSRHDSGDEDSSRVSRRSRSRSRRHRKDRDYNYDSDEESIDTSRSLIEREYERGYHHLRHKFAVGDIIAQNQLQAQAIVLQKTIITIFQESALVYGPAHNPISHHLARLLDTARAARTGSIEALAQQYQRMLTEAPVLPAVPLPPTAQAHKTLTIRGRPRNDSRDSMVTTNTGPTSITTRSAPHGLYCLYSLDLQEHIDQPLADNYREGGDGRCPYCSTIVNTRPGRAWELVKEDDTGMKVDWAFRVTNRLVVKSHRESGNFACVLCTREQPLDTVCESIPALIDHIWKEHSCAEYWREIDIVEVDCIVGDCT</sequence>
<evidence type="ECO:0000313" key="3">
    <source>
        <dbReference type="Proteomes" id="UP000799750"/>
    </source>
</evidence>
<evidence type="ECO:0000313" key="2">
    <source>
        <dbReference type="EMBL" id="KAF2501552.1"/>
    </source>
</evidence>
<name>A0A6A6RAW2_9PEZI</name>